<evidence type="ECO:0000256" key="4">
    <source>
        <dbReference type="ARBA" id="ARBA00022679"/>
    </source>
</evidence>
<dbReference type="SUPFAM" id="SSF51735">
    <property type="entry name" value="NAD(P)-binding Rossmann-fold domains"/>
    <property type="match status" value="1"/>
</dbReference>
<dbReference type="EMBL" id="JACHGK010000017">
    <property type="protein sequence ID" value="MBB6447153.1"/>
    <property type="molecule type" value="Genomic_DNA"/>
</dbReference>
<dbReference type="AlphaFoldDB" id="A0A7X0HUN0"/>
<dbReference type="PANTHER" id="PTHR43480">
    <property type="entry name" value="ACYL-[ACYL-CARRIER-PROTEIN]--UDP-N-ACETYLGLUCOSAMINE O-ACYLTRANSFERASE"/>
    <property type="match status" value="1"/>
</dbReference>
<evidence type="ECO:0000259" key="7">
    <source>
        <dbReference type="Pfam" id="PF01408"/>
    </source>
</evidence>
<keyword evidence="2" id="KW-0444">Lipid biosynthesis</keyword>
<comment type="caution">
    <text evidence="10">The sequence shown here is derived from an EMBL/GenBank/DDBJ whole genome shotgun (WGS) entry which is preliminary data.</text>
</comment>
<proteinExistence type="predicted"/>
<dbReference type="InterPro" id="IPR029098">
    <property type="entry name" value="Acetyltransf_C"/>
</dbReference>
<evidence type="ECO:0000313" key="11">
    <source>
        <dbReference type="Proteomes" id="UP000531594"/>
    </source>
</evidence>
<gene>
    <name evidence="10" type="ORF">HNR53_003832</name>
</gene>
<keyword evidence="6 10" id="KW-0012">Acyltransferase</keyword>
<dbReference type="InterPro" id="IPR036291">
    <property type="entry name" value="NAD(P)-bd_dom_sf"/>
</dbReference>
<dbReference type="InterPro" id="IPR001451">
    <property type="entry name" value="Hexapep"/>
</dbReference>
<dbReference type="Pfam" id="PF13720">
    <property type="entry name" value="Acetyltransf_11"/>
    <property type="match status" value="1"/>
</dbReference>
<accession>A0A7X0HUN0</accession>
<dbReference type="InterPro" id="IPR011004">
    <property type="entry name" value="Trimer_LpxA-like_sf"/>
</dbReference>
<evidence type="ECO:0000259" key="9">
    <source>
        <dbReference type="Pfam" id="PF25087"/>
    </source>
</evidence>
<keyword evidence="1" id="KW-0963">Cytoplasm</keyword>
<dbReference type="PANTHER" id="PTHR43480:SF1">
    <property type="entry name" value="ACYL-[ACYL-CARRIER-PROTEIN]--UDP-N-ACETYLGLUCOSAMINE O-ACYLTRANSFERASE, MITOCHONDRIAL-RELATED"/>
    <property type="match status" value="1"/>
</dbReference>
<feature type="domain" description="Mannose-1-phosphate guanyltransferase C-terminal" evidence="9">
    <location>
        <begin position="312"/>
        <end position="406"/>
    </location>
</feature>
<dbReference type="Gene3D" id="2.160.10.10">
    <property type="entry name" value="Hexapeptide repeat proteins"/>
    <property type="match status" value="1"/>
</dbReference>
<evidence type="ECO:0000256" key="3">
    <source>
        <dbReference type="ARBA" id="ARBA00022556"/>
    </source>
</evidence>
<dbReference type="GO" id="GO:0016020">
    <property type="term" value="C:membrane"/>
    <property type="evidence" value="ECO:0007669"/>
    <property type="project" value="GOC"/>
</dbReference>
<evidence type="ECO:0000256" key="1">
    <source>
        <dbReference type="ARBA" id="ARBA00022490"/>
    </source>
</evidence>
<organism evidence="10 11">
    <name type="scientific">Bacillus benzoevorans</name>
    <dbReference type="NCBI Taxonomy" id="1456"/>
    <lineage>
        <taxon>Bacteria</taxon>
        <taxon>Bacillati</taxon>
        <taxon>Bacillota</taxon>
        <taxon>Bacilli</taxon>
        <taxon>Bacillales</taxon>
        <taxon>Bacillaceae</taxon>
        <taxon>Bacillus</taxon>
    </lineage>
</organism>
<dbReference type="Gene3D" id="3.40.50.720">
    <property type="entry name" value="NAD(P)-binding Rossmann-like Domain"/>
    <property type="match status" value="1"/>
</dbReference>
<reference evidence="10 11" key="1">
    <citation type="submission" date="2020-08" db="EMBL/GenBank/DDBJ databases">
        <title>Genomic Encyclopedia of Type Strains, Phase IV (KMG-IV): sequencing the most valuable type-strain genomes for metagenomic binning, comparative biology and taxonomic classification.</title>
        <authorList>
            <person name="Goeker M."/>
        </authorList>
    </citation>
    <scope>NUCLEOTIDE SEQUENCE [LARGE SCALE GENOMIC DNA]</scope>
    <source>
        <strain evidence="10 11">DSM 5391</strain>
    </source>
</reference>
<feature type="domain" description="Gfo/Idh/MocA-like oxidoreductase N-terminal" evidence="7">
    <location>
        <begin position="2"/>
        <end position="122"/>
    </location>
</feature>
<dbReference type="Pfam" id="PF00132">
    <property type="entry name" value="Hexapep"/>
    <property type="match status" value="1"/>
</dbReference>
<name>A0A7X0HUN0_9BACI</name>
<evidence type="ECO:0000256" key="2">
    <source>
        <dbReference type="ARBA" id="ARBA00022516"/>
    </source>
</evidence>
<evidence type="ECO:0000256" key="5">
    <source>
        <dbReference type="ARBA" id="ARBA00023098"/>
    </source>
</evidence>
<keyword evidence="11" id="KW-1185">Reference proteome</keyword>
<keyword evidence="4 10" id="KW-0808">Transferase</keyword>
<dbReference type="GO" id="GO:0009245">
    <property type="term" value="P:lipid A biosynthetic process"/>
    <property type="evidence" value="ECO:0007669"/>
    <property type="project" value="UniProtKB-KW"/>
</dbReference>
<dbReference type="SUPFAM" id="SSF51161">
    <property type="entry name" value="Trimeric LpxA-like enzymes"/>
    <property type="match status" value="1"/>
</dbReference>
<dbReference type="Proteomes" id="UP000531594">
    <property type="component" value="Unassembled WGS sequence"/>
</dbReference>
<dbReference type="Gene3D" id="3.30.360.10">
    <property type="entry name" value="Dihydrodipicolinate Reductase, domain 2"/>
    <property type="match status" value="1"/>
</dbReference>
<keyword evidence="5" id="KW-0443">Lipid metabolism</keyword>
<dbReference type="InterPro" id="IPR000683">
    <property type="entry name" value="Gfo/Idh/MocA-like_OxRdtase_N"/>
</dbReference>
<dbReference type="RefSeq" id="WP_184528840.1">
    <property type="nucleotide sequence ID" value="NZ_JACHGK010000017.1"/>
</dbReference>
<feature type="domain" description="UDP N-acetylglucosamine O-acyltransferase C-terminal" evidence="8">
    <location>
        <begin position="485"/>
        <end position="567"/>
    </location>
</feature>
<dbReference type="Pfam" id="PF25087">
    <property type="entry name" value="GMPPB_C"/>
    <property type="match status" value="1"/>
</dbReference>
<sequence>MRLGLIGFGKWGPNIAKEIALNKNMRLCAICDTNEQRLRAAEDIFAKNKDVFITTNYHLLLSDKIDAIAVAVGVGNSFEIAKDILLANKHLFIEKPFAMTCEHAMDLQSIAIQRGLTIHVDHIMVFHPAIKKIKSNMVKSSPMINFESTRNTIGQYSVPAEMLWDLAVHDLAVLDYLLDGQELDVLKIDYHSNEMTLTLSCNTVLGRIRVGQNATEKERHTKISFADKEIYFDELDDRKAFTIYDKDKNENLCKPIDQIYDGPDALTSSLTHFIDCVHCRRKSISGAEQAIRCLKVMEKAEKMMKTERLKRVIHESAYIDKKAIIGERVSIGEFSIISDGVRIGDGVTISSHTKIHPSTTIGNGTFIGSFCSIGALPNLKGFDTSIESGLIIGSNNTINDHTVIARSKDPGGKTIIGDCNHIGHGAYIGHDVIIGNSTTLSAHVRISGYTRVDDFAHIGMSAFTHQFTNVGKYVMIGALAKVVRDIPPYFLVDGNPALIKKINKVGLERQGFTVEQIYQLECILKAFASSSYPSLNTQDRAKLIKQFQACEMFSKLIQFINDSKRGCTRIDV</sequence>
<evidence type="ECO:0000313" key="10">
    <source>
        <dbReference type="EMBL" id="MBB6447153.1"/>
    </source>
</evidence>
<evidence type="ECO:0000259" key="8">
    <source>
        <dbReference type="Pfam" id="PF13720"/>
    </source>
</evidence>
<keyword evidence="3" id="KW-0441">Lipid A biosynthesis</keyword>
<evidence type="ECO:0000256" key="6">
    <source>
        <dbReference type="ARBA" id="ARBA00023315"/>
    </source>
</evidence>
<dbReference type="GO" id="GO:0000166">
    <property type="term" value="F:nucleotide binding"/>
    <property type="evidence" value="ECO:0007669"/>
    <property type="project" value="InterPro"/>
</dbReference>
<dbReference type="InterPro" id="IPR056729">
    <property type="entry name" value="GMPPB_C"/>
</dbReference>
<dbReference type="InterPro" id="IPR010137">
    <property type="entry name" value="Lipid_A_LpxA"/>
</dbReference>
<dbReference type="GO" id="GO:0008780">
    <property type="term" value="F:acyl-[acyl-carrier-protein]-UDP-N-acetylglucosamine O-acyltransferase activity"/>
    <property type="evidence" value="ECO:0007669"/>
    <property type="project" value="InterPro"/>
</dbReference>
<dbReference type="InterPro" id="IPR037157">
    <property type="entry name" value="Acetyltransf_C_sf"/>
</dbReference>
<dbReference type="Pfam" id="PF01408">
    <property type="entry name" value="GFO_IDH_MocA"/>
    <property type="match status" value="1"/>
</dbReference>
<protein>
    <submittedName>
        <fullName evidence="10">Acyl-ACP--UDP-N-acetylglucosamine O-acyltransferase</fullName>
    </submittedName>
</protein>
<dbReference type="Gene3D" id="1.20.1180.10">
    <property type="entry name" value="Udp N-acetylglucosamine O-acyltransferase, C-terminal domain"/>
    <property type="match status" value="1"/>
</dbReference>